<keyword evidence="1" id="KW-0812">Transmembrane</keyword>
<keyword evidence="1" id="KW-1133">Transmembrane helix</keyword>
<evidence type="ECO:0000313" key="2">
    <source>
        <dbReference type="EMBL" id="KAK6750242.1"/>
    </source>
</evidence>
<organism evidence="2 3">
    <name type="scientific">Necator americanus</name>
    <name type="common">Human hookworm</name>
    <dbReference type="NCBI Taxonomy" id="51031"/>
    <lineage>
        <taxon>Eukaryota</taxon>
        <taxon>Metazoa</taxon>
        <taxon>Ecdysozoa</taxon>
        <taxon>Nematoda</taxon>
        <taxon>Chromadorea</taxon>
        <taxon>Rhabditida</taxon>
        <taxon>Rhabditina</taxon>
        <taxon>Rhabditomorpha</taxon>
        <taxon>Strongyloidea</taxon>
        <taxon>Ancylostomatidae</taxon>
        <taxon>Bunostominae</taxon>
        <taxon>Necator</taxon>
    </lineage>
</organism>
<reference evidence="2 3" key="1">
    <citation type="submission" date="2023-08" db="EMBL/GenBank/DDBJ databases">
        <title>A Necator americanus chromosomal reference genome.</title>
        <authorList>
            <person name="Ilik V."/>
            <person name="Petrzelkova K.J."/>
            <person name="Pardy F."/>
            <person name="Fuh T."/>
            <person name="Niatou-Singa F.S."/>
            <person name="Gouil Q."/>
            <person name="Baker L."/>
            <person name="Ritchie M.E."/>
            <person name="Jex A.R."/>
            <person name="Gazzola D."/>
            <person name="Li H."/>
            <person name="Toshio Fujiwara R."/>
            <person name="Zhan B."/>
            <person name="Aroian R.V."/>
            <person name="Pafco B."/>
            <person name="Schwarz E.M."/>
        </authorList>
    </citation>
    <scope>NUCLEOTIDE SEQUENCE [LARGE SCALE GENOMIC DNA]</scope>
    <source>
        <strain evidence="2 3">Aroian</strain>
        <tissue evidence="2">Whole animal</tissue>
    </source>
</reference>
<sequence>MSKVQCMGPTLSAARGNETVPERYGSKWNKNGYVCNPRRTAFSNSLIITRRVDKPLLTSLMLNQVETALERCPLLLHRAALTALNVGMILLSGVVWFVAVKTLFVKRSSIMEMIKNIFMPTKKETRPRIEIIHPIDSFSSPPSITNESTSTSIRLKFTKFSTRGRRSGRILIEALRSNSPPSSATSEHLSVNELHSSQSSESCFVSPSLMDSLPDPPHLSVERLPQLERIFRTEGNSTGNTSASLPHCLSSAPSSCLASDGISSKEYLNLQPIPKTRPSKSYPRSDYIFRNESTALSQNTNTESTSFIEQLDVRTLLTTESSLCQHLPSIPSRYPRPRDSASCTHTILIDEGCSSSRIQD</sequence>
<protein>
    <submittedName>
        <fullName evidence="2">Uncharacterized protein</fullName>
    </submittedName>
</protein>
<dbReference type="Proteomes" id="UP001303046">
    <property type="component" value="Unassembled WGS sequence"/>
</dbReference>
<keyword evidence="3" id="KW-1185">Reference proteome</keyword>
<evidence type="ECO:0000313" key="3">
    <source>
        <dbReference type="Proteomes" id="UP001303046"/>
    </source>
</evidence>
<keyword evidence="1" id="KW-0472">Membrane</keyword>
<accession>A0ABR1DIG5</accession>
<proteinExistence type="predicted"/>
<comment type="caution">
    <text evidence="2">The sequence shown here is derived from an EMBL/GenBank/DDBJ whole genome shotgun (WGS) entry which is preliminary data.</text>
</comment>
<gene>
    <name evidence="2" type="primary">Necator_chrIV.g15608</name>
    <name evidence="2" type="ORF">RB195_002313</name>
</gene>
<feature type="transmembrane region" description="Helical" evidence="1">
    <location>
        <begin position="83"/>
        <end position="105"/>
    </location>
</feature>
<name>A0ABR1DIG5_NECAM</name>
<dbReference type="EMBL" id="JAVFWL010000004">
    <property type="protein sequence ID" value="KAK6750242.1"/>
    <property type="molecule type" value="Genomic_DNA"/>
</dbReference>
<evidence type="ECO:0000256" key="1">
    <source>
        <dbReference type="SAM" id="Phobius"/>
    </source>
</evidence>